<dbReference type="InterPro" id="IPR028994">
    <property type="entry name" value="Integrin_alpha_N"/>
</dbReference>
<reference evidence="3" key="1">
    <citation type="submission" date="2023-06" db="EMBL/GenBank/DDBJ databases">
        <title>Genomic of Agaribacillus aureum.</title>
        <authorList>
            <person name="Wang G."/>
        </authorList>
    </citation>
    <scope>NUCLEOTIDE SEQUENCE</scope>
    <source>
        <strain evidence="3">BMA12</strain>
    </source>
</reference>
<accession>A0ABT8L0W8</accession>
<dbReference type="Proteomes" id="UP001172083">
    <property type="component" value="Unassembled WGS sequence"/>
</dbReference>
<dbReference type="RefSeq" id="WP_346756708.1">
    <property type="nucleotide sequence ID" value="NZ_JAUJEB010000001.1"/>
</dbReference>
<dbReference type="PANTHER" id="PTHR16026">
    <property type="entry name" value="CARTILAGE ACIDIC PROTEIN 1"/>
    <property type="match status" value="1"/>
</dbReference>
<dbReference type="EMBL" id="JAUJEB010000001">
    <property type="protein sequence ID" value="MDN5211374.1"/>
    <property type="molecule type" value="Genomic_DNA"/>
</dbReference>
<evidence type="ECO:0000313" key="3">
    <source>
        <dbReference type="EMBL" id="MDN5211374.1"/>
    </source>
</evidence>
<evidence type="ECO:0000259" key="2">
    <source>
        <dbReference type="Pfam" id="PF07593"/>
    </source>
</evidence>
<feature type="domain" description="ASPIC/UnbV" evidence="2">
    <location>
        <begin position="537"/>
        <end position="603"/>
    </location>
</feature>
<name>A0ABT8L0W8_9BACT</name>
<organism evidence="3 4">
    <name type="scientific">Agaribacillus aureus</name>
    <dbReference type="NCBI Taxonomy" id="3051825"/>
    <lineage>
        <taxon>Bacteria</taxon>
        <taxon>Pseudomonadati</taxon>
        <taxon>Bacteroidota</taxon>
        <taxon>Cytophagia</taxon>
        <taxon>Cytophagales</taxon>
        <taxon>Splendidivirgaceae</taxon>
        <taxon>Agaribacillus</taxon>
    </lineage>
</organism>
<keyword evidence="4" id="KW-1185">Reference proteome</keyword>
<dbReference type="InterPro" id="IPR011519">
    <property type="entry name" value="UnbV_ASPIC"/>
</dbReference>
<evidence type="ECO:0000313" key="4">
    <source>
        <dbReference type="Proteomes" id="UP001172083"/>
    </source>
</evidence>
<protein>
    <submittedName>
        <fullName evidence="3">VCBS repeat-containing protein</fullName>
    </submittedName>
</protein>
<gene>
    <name evidence="3" type="ORF">QQ020_04910</name>
</gene>
<sequence length="1124" mass="125434">MKLKVLFLVLVYTLFFQGTIDKTPKATLFTLLDPKDTNIRFNNKIVEDRDRNILIYDNFYAGAGVGIGDFNNDGLADIYFTGNLVGDRLYLNKGNFKFEDITTPAGIIDNGSWSSGVAVADVNNDGLVDIFVCKELYDDNPELWVNQLYINNGDLTFSESAEAYGLNDTIRTRQASFFDYDVDGDLDVFLLNHAPNPGDYSRYDSLVGTGKLLLDKYSPRLYENVNGKYKDVSQKAGVLRAGYGNSLVTSDLNADGYPDIYLANDFEAPDFLYINNGDGTFTDKANDALKHTPLYSMGVDAADINNDGLLDLMAVDMTAEDNYRLKANMGGMNPDNFWSIVNNGWNYQYMFNTLQLNLGNNAFSEISQLANVSSTDWSWSPLIMDIDNDGHKDIFVSNGILRDIRNKDAQKKFKLHVNDKIIAHYNKTGTLEDVKIWDLIDVDEALNIYPSQKLANYTYRNNGDFTFTKKSEEWGFAKLSFSHGAGYADLDNDGDLDLVINNVNDPAFIYRNNTNEIADNHFLRVKLRKNGKFTSFFGATATIEYGDGERQFLESTNVRGMYSSSEAVFHFGLGATQEISNLKITWPDKRVYEVGNVQADQVLIVDYEASAPAIAYQKDVSAPFSDVTEKVNAMYHHVENEFDDYQRQVLLPHKMSNFGPGLAVADVNGDGLEDFFVGAAMGKSGALFIQNTKGTFHRQKSSFESQYEDIGAVFFDADRDGDKDLYVVSGGNEYEASSDMYQDRLYINDGNGNFLRDLAALPRITSSGSKVIANDYDNDGDLDLFVGALHVPGAYPKPASSHLLRNDFDREHGLKFTDVTESNALALKEVGMVTDGVWSDFDQDGDDDLVLTGIWMPLTFIKNEAGIFSDVTKDYRFDNPVGWWFSIEKNDIDDDGDDDYIVGNLGLNSKYKSSKEEPFTVHYYDFDKNGSQDIVLGYYNYGIHYPVRGRSCSAQQVNALNEIFPDYSSFALATLSDVYGEKNLSRSLHYKAQSFASAIIERKEKNSFEMNALPVESQFSSINDVVIIDIDKDGIKDLVVAGNLYPMEVETSRADAGVGLYLKGLGNGKFQSVPTAESGLFLPYDVKELQLIQTAKGVYLLVAGNNGPLKVIEINTDTSLSFKH</sequence>
<proteinExistence type="predicted"/>
<dbReference type="PANTHER" id="PTHR16026:SF0">
    <property type="entry name" value="CARTILAGE ACIDIC PROTEIN 1"/>
    <property type="match status" value="1"/>
</dbReference>
<dbReference type="InterPro" id="IPR013517">
    <property type="entry name" value="FG-GAP"/>
</dbReference>
<dbReference type="Pfam" id="PF13517">
    <property type="entry name" value="FG-GAP_3"/>
    <property type="match status" value="4"/>
</dbReference>
<dbReference type="SUPFAM" id="SSF69318">
    <property type="entry name" value="Integrin alpha N-terminal domain"/>
    <property type="match status" value="3"/>
</dbReference>
<comment type="caution">
    <text evidence="3">The sequence shown here is derived from an EMBL/GenBank/DDBJ whole genome shotgun (WGS) entry which is preliminary data.</text>
</comment>
<dbReference type="Pfam" id="PF07593">
    <property type="entry name" value="UnbV_ASPIC"/>
    <property type="match status" value="1"/>
</dbReference>
<dbReference type="InterPro" id="IPR027039">
    <property type="entry name" value="Crtac1"/>
</dbReference>
<keyword evidence="1" id="KW-0732">Signal</keyword>
<dbReference type="Gene3D" id="2.130.10.130">
    <property type="entry name" value="Integrin alpha, N-terminal"/>
    <property type="match status" value="3"/>
</dbReference>
<evidence type="ECO:0000256" key="1">
    <source>
        <dbReference type="ARBA" id="ARBA00022729"/>
    </source>
</evidence>